<evidence type="ECO:0000256" key="5">
    <source>
        <dbReference type="ARBA" id="ARBA00022821"/>
    </source>
</evidence>
<dbReference type="GO" id="GO:0043531">
    <property type="term" value="F:ADP binding"/>
    <property type="evidence" value="ECO:0007669"/>
    <property type="project" value="InterPro"/>
</dbReference>
<keyword evidence="4" id="KW-0547">Nucleotide-binding</keyword>
<dbReference type="PANTHER" id="PTHR19338:SF68">
    <property type="entry name" value="OS10G0131000 PROTEIN"/>
    <property type="match status" value="1"/>
</dbReference>
<dbReference type="PANTHER" id="PTHR19338">
    <property type="entry name" value="TRANSLOCASE OF INNER MITOCHONDRIAL MEMBRANE 13 HOMOLOG"/>
    <property type="match status" value="1"/>
</dbReference>
<dbReference type="Gene3D" id="3.40.50.300">
    <property type="entry name" value="P-loop containing nucleotide triphosphate hydrolases"/>
    <property type="match status" value="1"/>
</dbReference>
<evidence type="ECO:0000313" key="9">
    <source>
        <dbReference type="Proteomes" id="UP000324705"/>
    </source>
</evidence>
<keyword evidence="5" id="KW-0611">Plant defense</keyword>
<protein>
    <submittedName>
        <fullName evidence="8">Uncharacterized protein</fullName>
    </submittedName>
</protein>
<evidence type="ECO:0000256" key="3">
    <source>
        <dbReference type="ARBA" id="ARBA00022737"/>
    </source>
</evidence>
<feature type="domain" description="NB-ARC" evidence="6">
    <location>
        <begin position="131"/>
        <end position="228"/>
    </location>
</feature>
<name>A0A9R0QKA8_TRITD</name>
<dbReference type="Pfam" id="PF18052">
    <property type="entry name" value="Rx_N"/>
    <property type="match status" value="1"/>
</dbReference>
<evidence type="ECO:0000259" key="6">
    <source>
        <dbReference type="Pfam" id="PF00931"/>
    </source>
</evidence>
<dbReference type="GO" id="GO:0006952">
    <property type="term" value="P:defense response"/>
    <property type="evidence" value="ECO:0007669"/>
    <property type="project" value="UniProtKB-KW"/>
</dbReference>
<evidence type="ECO:0000256" key="4">
    <source>
        <dbReference type="ARBA" id="ARBA00022741"/>
    </source>
</evidence>
<dbReference type="Proteomes" id="UP000324705">
    <property type="component" value="Chromosome 1B"/>
</dbReference>
<evidence type="ECO:0000259" key="7">
    <source>
        <dbReference type="Pfam" id="PF18052"/>
    </source>
</evidence>
<dbReference type="Gene3D" id="1.20.5.4130">
    <property type="match status" value="1"/>
</dbReference>
<accession>A0A9R0QKA8</accession>
<feature type="domain" description="Disease resistance N-terminal" evidence="7">
    <location>
        <begin position="1"/>
        <end position="48"/>
    </location>
</feature>
<dbReference type="Pfam" id="PF00931">
    <property type="entry name" value="NB-ARC"/>
    <property type="match status" value="1"/>
</dbReference>
<dbReference type="SUPFAM" id="SSF52540">
    <property type="entry name" value="P-loop containing nucleoside triphosphate hydrolases"/>
    <property type="match status" value="1"/>
</dbReference>
<dbReference type="InterPro" id="IPR002182">
    <property type="entry name" value="NB-ARC"/>
</dbReference>
<dbReference type="CDD" id="cd14798">
    <property type="entry name" value="RX-CC_like"/>
    <property type="match status" value="1"/>
</dbReference>
<keyword evidence="3" id="KW-0677">Repeat</keyword>
<dbReference type="InterPro" id="IPR041118">
    <property type="entry name" value="Rx_N"/>
</dbReference>
<proteinExistence type="inferred from homology"/>
<dbReference type="AlphaFoldDB" id="A0A9R0QKA8"/>
<evidence type="ECO:0000313" key="8">
    <source>
        <dbReference type="EMBL" id="VAH12772.1"/>
    </source>
</evidence>
<evidence type="ECO:0000256" key="1">
    <source>
        <dbReference type="ARBA" id="ARBA00008894"/>
    </source>
</evidence>
<comment type="similarity">
    <text evidence="1">Belongs to the disease resistance NB-LRR family.</text>
</comment>
<dbReference type="InterPro" id="IPR038005">
    <property type="entry name" value="RX-like_CC"/>
</dbReference>
<keyword evidence="9" id="KW-1185">Reference proteome</keyword>
<evidence type="ECO:0000256" key="2">
    <source>
        <dbReference type="ARBA" id="ARBA00022614"/>
    </source>
</evidence>
<sequence length="228" mass="26217">METALNQYATLQDPGRQVKQWVSLVRELAYDTEGLFDKFMRHLGNGNRHDGGYKEFFRKAARRLKTLGARHGIASQIEDLKRRIKDVKDLKTSYELPGTDCSMARHATVDPRLAALFAGEENLVGIDGPRDDLAQWMEKGNNHRRKVLSIVGFGGLGKTTLANAVYHKIQRHFDCHAFVSVSQQPNPKKIIRSVISQVPHNSEFTRDMDTWEEWQYITKLRELLQNKR</sequence>
<dbReference type="EMBL" id="LT934112">
    <property type="protein sequence ID" value="VAH12772.1"/>
    <property type="molecule type" value="Genomic_DNA"/>
</dbReference>
<organism evidence="8 9">
    <name type="scientific">Triticum turgidum subsp. durum</name>
    <name type="common">Durum wheat</name>
    <name type="synonym">Triticum durum</name>
    <dbReference type="NCBI Taxonomy" id="4567"/>
    <lineage>
        <taxon>Eukaryota</taxon>
        <taxon>Viridiplantae</taxon>
        <taxon>Streptophyta</taxon>
        <taxon>Embryophyta</taxon>
        <taxon>Tracheophyta</taxon>
        <taxon>Spermatophyta</taxon>
        <taxon>Magnoliopsida</taxon>
        <taxon>Liliopsida</taxon>
        <taxon>Poales</taxon>
        <taxon>Poaceae</taxon>
        <taxon>BOP clade</taxon>
        <taxon>Pooideae</taxon>
        <taxon>Triticodae</taxon>
        <taxon>Triticeae</taxon>
        <taxon>Triticinae</taxon>
        <taxon>Triticum</taxon>
    </lineage>
</organism>
<reference evidence="8 9" key="1">
    <citation type="submission" date="2017-09" db="EMBL/GenBank/DDBJ databases">
        <authorList>
            <consortium name="International Durum Wheat Genome Sequencing Consortium (IDWGSC)"/>
            <person name="Milanesi L."/>
        </authorList>
    </citation>
    <scope>NUCLEOTIDE SEQUENCE [LARGE SCALE GENOMIC DNA]</scope>
    <source>
        <strain evidence="9">cv. Svevo</strain>
    </source>
</reference>
<dbReference type="InterPro" id="IPR027417">
    <property type="entry name" value="P-loop_NTPase"/>
</dbReference>
<keyword evidence="2" id="KW-0433">Leucine-rich repeat</keyword>
<dbReference type="Gramene" id="TRITD1Bv1G009830.1">
    <property type="protein sequence ID" value="TRITD1Bv1G009830.1"/>
    <property type="gene ID" value="TRITD1Bv1G009830"/>
</dbReference>
<gene>
    <name evidence="8" type="ORF">TRITD_1Bv1G009830</name>
</gene>